<evidence type="ECO:0000313" key="2">
    <source>
        <dbReference type="EMBL" id="GGD82509.1"/>
    </source>
</evidence>
<evidence type="ECO:0000313" key="3">
    <source>
        <dbReference type="Proteomes" id="UP000612456"/>
    </source>
</evidence>
<proteinExistence type="predicted"/>
<comment type="caution">
    <text evidence="2">The sequence shown here is derived from an EMBL/GenBank/DDBJ whole genome shotgun (WGS) entry which is preliminary data.</text>
</comment>
<sequence length="142" mass="16419">MEHTFQSEERLTVMAYTHLQSWYNKPRELSTVEKEWLERLLDHTLTDREILQKQLMHSKVIGECMCGCKSINIKIESVAQSYPYPERIPVEMTVYESGKAPIMILLHVVNGYINELEVLRADSTPIIGNIDLSNTEVLVNIQ</sequence>
<protein>
    <recommendedName>
        <fullName evidence="1">DUF6984 domain-containing protein</fullName>
    </recommendedName>
</protein>
<dbReference type="InterPro" id="IPR054253">
    <property type="entry name" value="DUF6984"/>
</dbReference>
<feature type="domain" description="DUF6984" evidence="1">
    <location>
        <begin position="27"/>
        <end position="127"/>
    </location>
</feature>
<name>A0A916Z9H2_9BACL</name>
<keyword evidence="3" id="KW-1185">Reference proteome</keyword>
<reference evidence="2" key="1">
    <citation type="journal article" date="2014" name="Int. J. Syst. Evol. Microbiol.">
        <title>Complete genome sequence of Corynebacterium casei LMG S-19264T (=DSM 44701T), isolated from a smear-ripened cheese.</title>
        <authorList>
            <consortium name="US DOE Joint Genome Institute (JGI-PGF)"/>
            <person name="Walter F."/>
            <person name="Albersmeier A."/>
            <person name="Kalinowski J."/>
            <person name="Ruckert C."/>
        </authorList>
    </citation>
    <scope>NUCLEOTIDE SEQUENCE</scope>
    <source>
        <strain evidence="2">CGMCC 1.15178</strain>
    </source>
</reference>
<organism evidence="2 3">
    <name type="scientific">Paenibacillus nasutitermitis</name>
    <dbReference type="NCBI Taxonomy" id="1652958"/>
    <lineage>
        <taxon>Bacteria</taxon>
        <taxon>Bacillati</taxon>
        <taxon>Bacillota</taxon>
        <taxon>Bacilli</taxon>
        <taxon>Bacillales</taxon>
        <taxon>Paenibacillaceae</taxon>
        <taxon>Paenibacillus</taxon>
    </lineage>
</organism>
<reference evidence="2" key="2">
    <citation type="submission" date="2020-09" db="EMBL/GenBank/DDBJ databases">
        <authorList>
            <person name="Sun Q."/>
            <person name="Zhou Y."/>
        </authorList>
    </citation>
    <scope>NUCLEOTIDE SEQUENCE</scope>
    <source>
        <strain evidence="2">CGMCC 1.15178</strain>
    </source>
</reference>
<dbReference type="Pfam" id="PF22480">
    <property type="entry name" value="DUF6984"/>
    <property type="match status" value="1"/>
</dbReference>
<dbReference type="AlphaFoldDB" id="A0A916Z9H2"/>
<dbReference type="RefSeq" id="WP_188995262.1">
    <property type="nucleotide sequence ID" value="NZ_BMHP01000003.1"/>
</dbReference>
<gene>
    <name evidence="2" type="ORF">GCM10010911_45810</name>
</gene>
<accession>A0A916Z9H2</accession>
<dbReference type="Proteomes" id="UP000612456">
    <property type="component" value="Unassembled WGS sequence"/>
</dbReference>
<evidence type="ECO:0000259" key="1">
    <source>
        <dbReference type="Pfam" id="PF22480"/>
    </source>
</evidence>
<dbReference type="EMBL" id="BMHP01000003">
    <property type="protein sequence ID" value="GGD82509.1"/>
    <property type="molecule type" value="Genomic_DNA"/>
</dbReference>